<dbReference type="EMBL" id="CP141890">
    <property type="protein sequence ID" value="WRT70201.1"/>
    <property type="molecule type" value="Genomic_DNA"/>
</dbReference>
<dbReference type="Proteomes" id="UP001329825">
    <property type="component" value="Chromosome 10"/>
</dbReference>
<evidence type="ECO:0000313" key="2">
    <source>
        <dbReference type="Proteomes" id="UP001329825"/>
    </source>
</evidence>
<name>A0ABZ1D8S8_9TREE</name>
<sequence length="299" mass="34223">MVSLNLFRRRQVKSSVLDIPLEKYDPSTGLPRSIKIGEHDVEPFVSLQEVKDHLTFLSALSSLRDSLPTSDDGAFTVFCFESAKGYAFWAQRILPTRKSNAVLGQDELPSLEVLMAWHTHLLNPTTYEKDISGSFRALKGIDIPLGEIANAIRQNTLPVFQSISEDEAASLEETAWSPADVGMAIERQAKFIGNMKRIRWLEDQYWEKGLVELQFSIVLYHAWLDLMHSTQSRFFLVPRLDIDLAWHTHQLHHDRYKSDTVQVLGKLLNHNDAAGDEKVGDGLEVTKELWKKRFGWEYQ</sequence>
<accession>A0ABZ1D8S8</accession>
<evidence type="ECO:0000313" key="1">
    <source>
        <dbReference type="EMBL" id="WRT70201.1"/>
    </source>
</evidence>
<dbReference type="RefSeq" id="XP_062794940.1">
    <property type="nucleotide sequence ID" value="XM_062938889.1"/>
</dbReference>
<gene>
    <name evidence="1" type="ORF">IL334_007195</name>
</gene>
<proteinExistence type="predicted"/>
<organism evidence="1 2">
    <name type="scientific">Kwoniella shivajii</name>
    <dbReference type="NCBI Taxonomy" id="564305"/>
    <lineage>
        <taxon>Eukaryota</taxon>
        <taxon>Fungi</taxon>
        <taxon>Dikarya</taxon>
        <taxon>Basidiomycota</taxon>
        <taxon>Agaricomycotina</taxon>
        <taxon>Tremellomycetes</taxon>
        <taxon>Tremellales</taxon>
        <taxon>Cryptococcaceae</taxon>
        <taxon>Kwoniella</taxon>
    </lineage>
</organism>
<dbReference type="Pfam" id="PF07173">
    <property type="entry name" value="GRDP-like"/>
    <property type="match status" value="1"/>
</dbReference>
<protein>
    <submittedName>
        <fullName evidence="1">Uncharacterized protein</fullName>
    </submittedName>
</protein>
<keyword evidence="2" id="KW-1185">Reference proteome</keyword>
<dbReference type="PANTHER" id="PTHR34365:SF7">
    <property type="entry name" value="GLYCINE-RICH DOMAIN-CONTAINING PROTEIN 1"/>
    <property type="match status" value="1"/>
</dbReference>
<dbReference type="PANTHER" id="PTHR34365">
    <property type="entry name" value="ENOLASE (DUF1399)"/>
    <property type="match status" value="1"/>
</dbReference>
<dbReference type="GeneID" id="87959325"/>
<reference evidence="1 2" key="1">
    <citation type="submission" date="2024-01" db="EMBL/GenBank/DDBJ databases">
        <title>Comparative genomics of Cryptococcus and Kwoniella reveals pathogenesis evolution and contrasting modes of karyotype evolution via chromosome fusion or intercentromeric recombination.</title>
        <authorList>
            <person name="Coelho M.A."/>
            <person name="David-Palma M."/>
            <person name="Shea T."/>
            <person name="Bowers K."/>
            <person name="McGinley-Smith S."/>
            <person name="Mohammad A.W."/>
            <person name="Gnirke A."/>
            <person name="Yurkov A.M."/>
            <person name="Nowrousian M."/>
            <person name="Sun S."/>
            <person name="Cuomo C.A."/>
            <person name="Heitman J."/>
        </authorList>
    </citation>
    <scope>NUCLEOTIDE SEQUENCE [LARGE SCALE GENOMIC DNA]</scope>
    <source>
        <strain evidence="1">CBS 11374</strain>
    </source>
</reference>
<dbReference type="InterPro" id="IPR009836">
    <property type="entry name" value="GRDP-like"/>
</dbReference>